<dbReference type="AlphaFoldDB" id="A0A7C5ZCX2"/>
<dbReference type="PANTHER" id="PTHR42713:SF3">
    <property type="entry name" value="TRANSCRIPTIONAL REGULATORY PROTEIN HPTR"/>
    <property type="match status" value="1"/>
</dbReference>
<dbReference type="InterPro" id="IPR018060">
    <property type="entry name" value="HTH_AraC"/>
</dbReference>
<feature type="domain" description="HTH araC/xylS-type" evidence="9">
    <location>
        <begin position="400"/>
        <end position="498"/>
    </location>
</feature>
<feature type="modified residue" description="4-aspartylphosphate" evidence="8">
    <location>
        <position position="56"/>
    </location>
</feature>
<evidence type="ECO:0000256" key="4">
    <source>
        <dbReference type="ARBA" id="ARBA00023012"/>
    </source>
</evidence>
<sequence length="502" mass="58963">MLYKVLIVEDEVFMREGLKNLIDWKALGFGIVGEAEDGVTAFEFLKKMQVDVLISDIKIPLLSGLDLIEKVKNELKNPPEVIIISGYAEFEYAKKAIQHGVVNYILKPIEEEELVDTLLKVKSKLKKRELIKEDENLLTLERSFKETIENGNINIENGFYVGIVYFKEMSNWLSLFLDERIENILSRIKGCFELLKKEGLMYEFLEIEGKYYVVATSEEDIKKAYQIIKKMVDFATEIVFAFSRKISKRAQLFDAIHDAAYSLNFALFYNQIGITFYSSSLPNLEELLYSKEYDKKLILAIEEEDSQNLQKIIKEMMEDIKEGRYQLDFLRTYLSFVVVSISSYFSRIGLNLEDEIEYFSGLKLRFSNVEEIEKNMLKFCEGILNKFRQWKTSLSNGIMSELEKYIKENYNKNLTLKSVAQKFYLNPVYLGQLFKKHYGMYFNSYLQKIRVEEAKRLLMSTNMKIYEISQAVGYNDTDYFIQCFAKLCNMTPNQFRKKYRKV</sequence>
<evidence type="ECO:0000256" key="2">
    <source>
        <dbReference type="ARBA" id="ARBA00022490"/>
    </source>
</evidence>
<dbReference type="Gene3D" id="1.10.10.60">
    <property type="entry name" value="Homeodomain-like"/>
    <property type="match status" value="2"/>
</dbReference>
<evidence type="ECO:0000256" key="3">
    <source>
        <dbReference type="ARBA" id="ARBA00022553"/>
    </source>
</evidence>
<name>A0A7C5ZCX2_9FIRM</name>
<organism evidence="11">
    <name type="scientific">Caldicellulosiruptor owensensis</name>
    <dbReference type="NCBI Taxonomy" id="55205"/>
    <lineage>
        <taxon>Bacteria</taxon>
        <taxon>Bacillati</taxon>
        <taxon>Bacillota</taxon>
        <taxon>Bacillota incertae sedis</taxon>
        <taxon>Caldicellulosiruptorales</taxon>
        <taxon>Caldicellulosiruptoraceae</taxon>
        <taxon>Caldicellulosiruptor</taxon>
    </lineage>
</organism>
<dbReference type="InterPro" id="IPR011006">
    <property type="entry name" value="CheY-like_superfamily"/>
</dbReference>
<keyword evidence="2" id="KW-0963">Cytoplasm</keyword>
<dbReference type="CDD" id="cd17536">
    <property type="entry name" value="REC_YesN-like"/>
    <property type="match status" value="1"/>
</dbReference>
<dbReference type="GO" id="GO:0043565">
    <property type="term" value="F:sequence-specific DNA binding"/>
    <property type="evidence" value="ECO:0007669"/>
    <property type="project" value="InterPro"/>
</dbReference>
<evidence type="ECO:0000256" key="6">
    <source>
        <dbReference type="ARBA" id="ARBA00023125"/>
    </source>
</evidence>
<keyword evidence="3 8" id="KW-0597">Phosphoprotein</keyword>
<dbReference type="SUPFAM" id="SSF46689">
    <property type="entry name" value="Homeodomain-like"/>
    <property type="match status" value="2"/>
</dbReference>
<keyword evidence="4" id="KW-0902">Two-component regulatory system</keyword>
<keyword evidence="6" id="KW-0238">DNA-binding</keyword>
<dbReference type="SUPFAM" id="SSF52172">
    <property type="entry name" value="CheY-like"/>
    <property type="match status" value="1"/>
</dbReference>
<protein>
    <submittedName>
        <fullName evidence="11">Response regulator</fullName>
    </submittedName>
</protein>
<evidence type="ECO:0000259" key="9">
    <source>
        <dbReference type="PROSITE" id="PS01124"/>
    </source>
</evidence>
<dbReference type="GO" id="GO:0000160">
    <property type="term" value="P:phosphorelay signal transduction system"/>
    <property type="evidence" value="ECO:0007669"/>
    <property type="project" value="UniProtKB-KW"/>
</dbReference>
<dbReference type="PROSITE" id="PS00041">
    <property type="entry name" value="HTH_ARAC_FAMILY_1"/>
    <property type="match status" value="1"/>
</dbReference>
<keyword evidence="7" id="KW-0804">Transcription</keyword>
<evidence type="ECO:0000256" key="5">
    <source>
        <dbReference type="ARBA" id="ARBA00023015"/>
    </source>
</evidence>
<dbReference type="InterPro" id="IPR001789">
    <property type="entry name" value="Sig_transdc_resp-reg_receiver"/>
</dbReference>
<keyword evidence="5" id="KW-0805">Transcription regulation</keyword>
<evidence type="ECO:0000259" key="10">
    <source>
        <dbReference type="PROSITE" id="PS50110"/>
    </source>
</evidence>
<reference evidence="11" key="1">
    <citation type="journal article" date="2020" name="mSystems">
        <title>Genome- and Community-Level Interaction Insights into Carbon Utilization and Element Cycling Functions of Hydrothermarchaeota in Hydrothermal Sediment.</title>
        <authorList>
            <person name="Zhou Z."/>
            <person name="Liu Y."/>
            <person name="Xu W."/>
            <person name="Pan J."/>
            <person name="Luo Z.H."/>
            <person name="Li M."/>
        </authorList>
    </citation>
    <scope>NUCLEOTIDE SEQUENCE [LARGE SCALE GENOMIC DNA]</scope>
    <source>
        <strain evidence="11">SpSt-102</strain>
    </source>
</reference>
<comment type="caution">
    <text evidence="11">The sequence shown here is derived from an EMBL/GenBank/DDBJ whole genome shotgun (WGS) entry which is preliminary data.</text>
</comment>
<dbReference type="SMART" id="SM00342">
    <property type="entry name" value="HTH_ARAC"/>
    <property type="match status" value="1"/>
</dbReference>
<dbReference type="GO" id="GO:0003700">
    <property type="term" value="F:DNA-binding transcription factor activity"/>
    <property type="evidence" value="ECO:0007669"/>
    <property type="project" value="InterPro"/>
</dbReference>
<dbReference type="Pfam" id="PF00072">
    <property type="entry name" value="Response_reg"/>
    <property type="match status" value="1"/>
</dbReference>
<dbReference type="Pfam" id="PF12833">
    <property type="entry name" value="HTH_18"/>
    <property type="match status" value="1"/>
</dbReference>
<evidence type="ECO:0000256" key="8">
    <source>
        <dbReference type="PROSITE-ProRule" id="PRU00169"/>
    </source>
</evidence>
<dbReference type="SMART" id="SM00448">
    <property type="entry name" value="REC"/>
    <property type="match status" value="1"/>
</dbReference>
<dbReference type="PROSITE" id="PS01124">
    <property type="entry name" value="HTH_ARAC_FAMILY_2"/>
    <property type="match status" value="1"/>
</dbReference>
<dbReference type="Gene3D" id="3.40.50.2300">
    <property type="match status" value="1"/>
</dbReference>
<dbReference type="PANTHER" id="PTHR42713">
    <property type="entry name" value="HISTIDINE KINASE-RELATED"/>
    <property type="match status" value="1"/>
</dbReference>
<evidence type="ECO:0000256" key="7">
    <source>
        <dbReference type="ARBA" id="ARBA00023163"/>
    </source>
</evidence>
<evidence type="ECO:0000256" key="1">
    <source>
        <dbReference type="ARBA" id="ARBA00004496"/>
    </source>
</evidence>
<dbReference type="GO" id="GO:0005737">
    <property type="term" value="C:cytoplasm"/>
    <property type="evidence" value="ECO:0007669"/>
    <property type="project" value="UniProtKB-SubCell"/>
</dbReference>
<dbReference type="EMBL" id="DRUZ01000064">
    <property type="protein sequence ID" value="HHS01877.1"/>
    <property type="molecule type" value="Genomic_DNA"/>
</dbReference>
<dbReference type="PROSITE" id="PS50110">
    <property type="entry name" value="RESPONSE_REGULATORY"/>
    <property type="match status" value="1"/>
</dbReference>
<gene>
    <name evidence="11" type="ORF">ENL71_05030</name>
</gene>
<accession>A0A7C5ZCX2</accession>
<dbReference type="InterPro" id="IPR051552">
    <property type="entry name" value="HptR"/>
</dbReference>
<dbReference type="InterPro" id="IPR009057">
    <property type="entry name" value="Homeodomain-like_sf"/>
</dbReference>
<proteinExistence type="predicted"/>
<comment type="subcellular location">
    <subcellularLocation>
        <location evidence="1">Cytoplasm</location>
    </subcellularLocation>
</comment>
<evidence type="ECO:0000313" key="11">
    <source>
        <dbReference type="EMBL" id="HHS01877.1"/>
    </source>
</evidence>
<feature type="domain" description="Response regulatory" evidence="10">
    <location>
        <begin position="4"/>
        <end position="122"/>
    </location>
</feature>
<dbReference type="InterPro" id="IPR018062">
    <property type="entry name" value="HTH_AraC-typ_CS"/>
</dbReference>